<name>A0ABU7YVS0_9GAMM</name>
<gene>
    <name evidence="2" type="ORF">SNE34_03170</name>
</gene>
<proteinExistence type="predicted"/>
<evidence type="ECO:0000313" key="3">
    <source>
        <dbReference type="Proteomes" id="UP001355056"/>
    </source>
</evidence>
<dbReference type="Pfam" id="PF11306">
    <property type="entry name" value="DUF3108"/>
    <property type="match status" value="1"/>
</dbReference>
<dbReference type="EMBL" id="JAXGFP010000002">
    <property type="protein sequence ID" value="MEG3183011.1"/>
    <property type="molecule type" value="Genomic_DNA"/>
</dbReference>
<accession>A0ABU7YVS0</accession>
<dbReference type="RefSeq" id="WP_332614669.1">
    <property type="nucleotide sequence ID" value="NZ_JAXGFP010000002.1"/>
</dbReference>
<keyword evidence="1" id="KW-0732">Signal</keyword>
<evidence type="ECO:0000256" key="1">
    <source>
        <dbReference type="SAM" id="SignalP"/>
    </source>
</evidence>
<feature type="signal peptide" evidence="1">
    <location>
        <begin position="1"/>
        <end position="40"/>
    </location>
</feature>
<protein>
    <submittedName>
        <fullName evidence="2">DUF3108 domain-containing protein</fullName>
    </submittedName>
</protein>
<feature type="chain" id="PRO_5046709332" evidence="1">
    <location>
        <begin position="41"/>
        <end position="242"/>
    </location>
</feature>
<dbReference type="InterPro" id="IPR021457">
    <property type="entry name" value="DUF3108"/>
</dbReference>
<sequence length="242" mass="26391">MPMTTTHARTLDKPRSRLHALFAVTAAATVLAVASAPALAVEPFTADYQASYMGMQANGQMTLAPAGDDRWRYSLNISNALASLSQSTVFEEHNGHWRPISSKDSSNVLVKKSDKRAEYDWSKGVASWSGDVKADRAGPVKLKPGDMDALLINLALVRDLEAGKPLHYRMVDNGRVKQMNYKVAGKEQISVGGEHKQATKLVNTDGDKQTIAWVVDGMPVPARILQRKDGEDAIDLQVKAVH</sequence>
<organism evidence="2 3">
    <name type="scientific">Novilysobacter erysipheiresistens</name>
    <dbReference type="NCBI Taxonomy" id="1749332"/>
    <lineage>
        <taxon>Bacteria</taxon>
        <taxon>Pseudomonadati</taxon>
        <taxon>Pseudomonadota</taxon>
        <taxon>Gammaproteobacteria</taxon>
        <taxon>Lysobacterales</taxon>
        <taxon>Lysobacteraceae</taxon>
        <taxon>Novilysobacter</taxon>
    </lineage>
</organism>
<comment type="caution">
    <text evidence="2">The sequence shown here is derived from an EMBL/GenBank/DDBJ whole genome shotgun (WGS) entry which is preliminary data.</text>
</comment>
<evidence type="ECO:0000313" key="2">
    <source>
        <dbReference type="EMBL" id="MEG3183011.1"/>
    </source>
</evidence>
<dbReference type="Proteomes" id="UP001355056">
    <property type="component" value="Unassembled WGS sequence"/>
</dbReference>
<reference evidence="2 3" key="1">
    <citation type="journal article" date="2016" name="Int. J. Syst. Evol. Microbiol.">
        <title>Lysobacter erysipheiresistens sp. nov., an antagonist of powdery mildew, isolated from tobacco-cultivated soil.</title>
        <authorList>
            <person name="Xie B."/>
            <person name="Li T."/>
            <person name="Lin X."/>
            <person name="Wang C.J."/>
            <person name="Chen Y.J."/>
            <person name="Liu W.J."/>
            <person name="Zhao Z.W."/>
        </authorList>
    </citation>
    <scope>NUCLEOTIDE SEQUENCE [LARGE SCALE GENOMIC DNA]</scope>
    <source>
        <strain evidence="2 3">RS-LYSO-3</strain>
    </source>
</reference>
<keyword evidence="3" id="KW-1185">Reference proteome</keyword>